<dbReference type="InterPro" id="IPR005762">
    <property type="entry name" value="MurD"/>
</dbReference>
<keyword evidence="7 8" id="KW-0131">Cell cycle</keyword>
<dbReference type="PANTHER" id="PTHR43692:SF1">
    <property type="entry name" value="UDP-N-ACETYLMURAMOYLALANINE--D-GLUTAMATE LIGASE"/>
    <property type="match status" value="1"/>
</dbReference>
<dbReference type="Gene3D" id="3.90.190.20">
    <property type="entry name" value="Mur ligase, C-terminal domain"/>
    <property type="match status" value="1"/>
</dbReference>
<dbReference type="SUPFAM" id="SSF53244">
    <property type="entry name" value="MurD-like peptide ligases, peptide-binding domain"/>
    <property type="match status" value="1"/>
</dbReference>
<dbReference type="Gene3D" id="3.40.50.720">
    <property type="entry name" value="NAD(P)-binding Rossmann-like Domain"/>
    <property type="match status" value="1"/>
</dbReference>
<dbReference type="PANTHER" id="PTHR43692">
    <property type="entry name" value="UDP-N-ACETYLMURAMOYLALANINE--D-GLUTAMATE LIGASE"/>
    <property type="match status" value="1"/>
</dbReference>
<evidence type="ECO:0000256" key="4">
    <source>
        <dbReference type="ARBA" id="ARBA00022598"/>
    </source>
</evidence>
<protein>
    <recommendedName>
        <fullName evidence="7 8">UDP-N-acetylmuramoylalanine--D-glutamate ligase</fullName>
        <ecNumber evidence="7 8">6.3.2.9</ecNumber>
    </recommendedName>
    <alternativeName>
        <fullName evidence="7">D-glutamic acid-adding enzyme</fullName>
    </alternativeName>
    <alternativeName>
        <fullName evidence="7">UDP-N-acetylmuramoyl-L-alanyl-D-glutamate synthetase</fullName>
    </alternativeName>
</protein>
<dbReference type="GO" id="GO:0008360">
    <property type="term" value="P:regulation of cell shape"/>
    <property type="evidence" value="ECO:0007669"/>
    <property type="project" value="UniProtKB-KW"/>
</dbReference>
<accession>A0A1H3ATV8</accession>
<sequence length="443" mass="49391">MRLVVLGGGESGVGTAILGKEKGYDVFVSDFGKIKENYKEVLISNGIDFEDEQHTENLILNADVVMKSPGIPEKAPIVKKLIEKGIPVISEIEFAAPFTKAITIGITGSNGKTTTTMLVYHLLKSAGLNVGLGGNIGKSFAQQVAEDKFDSYVLELSSFQLDGIVDYKPHIAIITNISPDHLDRYDYKYENYIDSKFRITMNQTEDDYLIYDADDEAITEWFKNNKTKAKLIPFSLTKTFNEGAFIQNNNMEVIINQDEFKMETESIALEGKHNMKNAMAATSVAKLMQIRKATIRESLSNFQGVEHRLEKVLKIQNVQYINDSKATNVNATFFALDSMNSPTVWIVGGVDKGNDYNELMSLVREKVKAIVCLGVDNKKIIDAFGNVVDMMIEVSNMTDAVRMAQRLTEKGDTVLLSPACASFDLFENYEDRGNQFKQAVQNL</sequence>
<dbReference type="EC" id="6.3.2.9" evidence="7 8"/>
<evidence type="ECO:0000313" key="12">
    <source>
        <dbReference type="Proteomes" id="UP000198569"/>
    </source>
</evidence>
<evidence type="ECO:0000259" key="10">
    <source>
        <dbReference type="Pfam" id="PF08245"/>
    </source>
</evidence>
<dbReference type="EMBL" id="FNMV01000009">
    <property type="protein sequence ID" value="SDX32821.1"/>
    <property type="molecule type" value="Genomic_DNA"/>
</dbReference>
<dbReference type="InterPro" id="IPR013221">
    <property type="entry name" value="Mur_ligase_cen"/>
</dbReference>
<keyword evidence="3 7" id="KW-0963">Cytoplasm</keyword>
<dbReference type="AlphaFoldDB" id="A0A1H3ATV8"/>
<dbReference type="UniPathway" id="UPA00219"/>
<comment type="subcellular location">
    <subcellularLocation>
        <location evidence="1 7 8">Cytoplasm</location>
    </subcellularLocation>
</comment>
<dbReference type="STRING" id="229203.SAMN05444338_10957"/>
<feature type="domain" description="Mur ligase central" evidence="10">
    <location>
        <begin position="106"/>
        <end position="284"/>
    </location>
</feature>
<keyword evidence="4 7" id="KW-0436">Ligase</keyword>
<evidence type="ECO:0000256" key="7">
    <source>
        <dbReference type="HAMAP-Rule" id="MF_00639"/>
    </source>
</evidence>
<evidence type="ECO:0000256" key="6">
    <source>
        <dbReference type="ARBA" id="ARBA00022840"/>
    </source>
</evidence>
<dbReference type="InterPro" id="IPR004101">
    <property type="entry name" value="Mur_ligase_C"/>
</dbReference>
<dbReference type="Proteomes" id="UP000198569">
    <property type="component" value="Unassembled WGS sequence"/>
</dbReference>
<comment type="pathway">
    <text evidence="2 7 8">Cell wall biogenesis; peptidoglycan biosynthesis.</text>
</comment>
<comment type="similarity">
    <text evidence="7">Belongs to the MurCDEF family.</text>
</comment>
<dbReference type="GO" id="GO:0005524">
    <property type="term" value="F:ATP binding"/>
    <property type="evidence" value="ECO:0007669"/>
    <property type="project" value="UniProtKB-UniRule"/>
</dbReference>
<reference evidence="12" key="1">
    <citation type="submission" date="2016-10" db="EMBL/GenBank/DDBJ databases">
        <authorList>
            <person name="Varghese N."/>
            <person name="Submissions S."/>
        </authorList>
    </citation>
    <scope>NUCLEOTIDE SEQUENCE [LARGE SCALE GENOMIC DNA]</scope>
    <source>
        <strain evidence="12">DSM 15718</strain>
    </source>
</reference>
<evidence type="ECO:0000256" key="2">
    <source>
        <dbReference type="ARBA" id="ARBA00004752"/>
    </source>
</evidence>
<dbReference type="RefSeq" id="WP_091432722.1">
    <property type="nucleotide sequence ID" value="NZ_FNMV01000009.1"/>
</dbReference>
<dbReference type="InterPro" id="IPR036615">
    <property type="entry name" value="Mur_ligase_C_dom_sf"/>
</dbReference>
<dbReference type="GO" id="GO:0071555">
    <property type="term" value="P:cell wall organization"/>
    <property type="evidence" value="ECO:0007669"/>
    <property type="project" value="UniProtKB-KW"/>
</dbReference>
<comment type="catalytic activity">
    <reaction evidence="7 8">
        <text>UDP-N-acetyl-alpha-D-muramoyl-L-alanine + D-glutamate + ATP = UDP-N-acetyl-alpha-D-muramoyl-L-alanyl-D-glutamate + ADP + phosphate + H(+)</text>
        <dbReference type="Rhea" id="RHEA:16429"/>
        <dbReference type="ChEBI" id="CHEBI:15378"/>
        <dbReference type="ChEBI" id="CHEBI:29986"/>
        <dbReference type="ChEBI" id="CHEBI:30616"/>
        <dbReference type="ChEBI" id="CHEBI:43474"/>
        <dbReference type="ChEBI" id="CHEBI:83898"/>
        <dbReference type="ChEBI" id="CHEBI:83900"/>
        <dbReference type="ChEBI" id="CHEBI:456216"/>
        <dbReference type="EC" id="6.3.2.9"/>
    </reaction>
</comment>
<keyword evidence="7 8" id="KW-0132">Cell division</keyword>
<evidence type="ECO:0000313" key="11">
    <source>
        <dbReference type="EMBL" id="SDX32821.1"/>
    </source>
</evidence>
<keyword evidence="12" id="KW-1185">Reference proteome</keyword>
<evidence type="ECO:0000256" key="3">
    <source>
        <dbReference type="ARBA" id="ARBA00022490"/>
    </source>
</evidence>
<feature type="binding site" evidence="7">
    <location>
        <begin position="108"/>
        <end position="114"/>
    </location>
    <ligand>
        <name>ATP</name>
        <dbReference type="ChEBI" id="CHEBI:30616"/>
    </ligand>
</feature>
<keyword evidence="7 8" id="KW-0961">Cell wall biogenesis/degradation</keyword>
<dbReference type="InterPro" id="IPR036565">
    <property type="entry name" value="Mur-like_cat_sf"/>
</dbReference>
<dbReference type="OrthoDB" id="9809796at2"/>
<feature type="domain" description="Mur ligase C-terminal" evidence="9">
    <location>
        <begin position="307"/>
        <end position="420"/>
    </location>
</feature>
<dbReference type="GO" id="GO:0051301">
    <property type="term" value="P:cell division"/>
    <property type="evidence" value="ECO:0007669"/>
    <property type="project" value="UniProtKB-KW"/>
</dbReference>
<dbReference type="Pfam" id="PF02875">
    <property type="entry name" value="Mur_ligase_C"/>
    <property type="match status" value="1"/>
</dbReference>
<keyword evidence="7 8" id="KW-0133">Cell shape</keyword>
<dbReference type="HAMAP" id="MF_00639">
    <property type="entry name" value="MurD"/>
    <property type="match status" value="1"/>
</dbReference>
<proteinExistence type="inferred from homology"/>
<keyword evidence="5 7" id="KW-0547">Nucleotide-binding</keyword>
<dbReference type="SUPFAM" id="SSF51984">
    <property type="entry name" value="MurCD N-terminal domain"/>
    <property type="match status" value="1"/>
</dbReference>
<dbReference type="NCBIfam" id="TIGR01087">
    <property type="entry name" value="murD"/>
    <property type="match status" value="1"/>
</dbReference>
<dbReference type="SUPFAM" id="SSF53623">
    <property type="entry name" value="MurD-like peptide ligases, catalytic domain"/>
    <property type="match status" value="1"/>
</dbReference>
<evidence type="ECO:0000256" key="5">
    <source>
        <dbReference type="ARBA" id="ARBA00022741"/>
    </source>
</evidence>
<dbReference type="GO" id="GO:0008764">
    <property type="term" value="F:UDP-N-acetylmuramoylalanine-D-glutamate ligase activity"/>
    <property type="evidence" value="ECO:0007669"/>
    <property type="project" value="UniProtKB-UniRule"/>
</dbReference>
<evidence type="ECO:0000259" key="9">
    <source>
        <dbReference type="Pfam" id="PF02875"/>
    </source>
</evidence>
<gene>
    <name evidence="7" type="primary">murD</name>
    <name evidence="11" type="ORF">SAMN05444338_10957</name>
</gene>
<dbReference type="GO" id="GO:0009252">
    <property type="term" value="P:peptidoglycan biosynthetic process"/>
    <property type="evidence" value="ECO:0007669"/>
    <property type="project" value="UniProtKB-UniRule"/>
</dbReference>
<keyword evidence="7 8" id="KW-0573">Peptidoglycan synthesis</keyword>
<comment type="function">
    <text evidence="7 8">Cell wall formation. Catalyzes the addition of glutamate to the nucleotide precursor UDP-N-acetylmuramoyl-L-alanine (UMA).</text>
</comment>
<organism evidence="11 12">
    <name type="scientific">Flavobacterium degerlachei</name>
    <dbReference type="NCBI Taxonomy" id="229203"/>
    <lineage>
        <taxon>Bacteria</taxon>
        <taxon>Pseudomonadati</taxon>
        <taxon>Bacteroidota</taxon>
        <taxon>Flavobacteriia</taxon>
        <taxon>Flavobacteriales</taxon>
        <taxon>Flavobacteriaceae</taxon>
        <taxon>Flavobacterium</taxon>
    </lineage>
</organism>
<dbReference type="GO" id="GO:0005737">
    <property type="term" value="C:cytoplasm"/>
    <property type="evidence" value="ECO:0007669"/>
    <property type="project" value="UniProtKB-SubCell"/>
</dbReference>
<evidence type="ECO:0000256" key="8">
    <source>
        <dbReference type="RuleBase" id="RU003664"/>
    </source>
</evidence>
<dbReference type="Pfam" id="PF21377">
    <property type="entry name" value="MurD_N"/>
    <property type="match status" value="1"/>
</dbReference>
<dbReference type="Pfam" id="PF08245">
    <property type="entry name" value="Mur_ligase_M"/>
    <property type="match status" value="1"/>
</dbReference>
<evidence type="ECO:0000256" key="1">
    <source>
        <dbReference type="ARBA" id="ARBA00004496"/>
    </source>
</evidence>
<name>A0A1H3ATV8_9FLAO</name>
<keyword evidence="6 7" id="KW-0067">ATP-binding</keyword>
<dbReference type="Gene3D" id="3.40.1190.10">
    <property type="entry name" value="Mur-like, catalytic domain"/>
    <property type="match status" value="1"/>
</dbReference>